<feature type="region of interest" description="Disordered" evidence="1">
    <location>
        <begin position="112"/>
        <end position="139"/>
    </location>
</feature>
<feature type="compositionally biased region" description="Low complexity" evidence="1">
    <location>
        <begin position="122"/>
        <end position="139"/>
    </location>
</feature>
<dbReference type="Proteomes" id="UP000269323">
    <property type="component" value="Segment"/>
</dbReference>
<name>A0A386KPZ3_9CAUD</name>
<proteinExistence type="predicted"/>
<accession>A0A386KPZ3</accession>
<evidence type="ECO:0000313" key="3">
    <source>
        <dbReference type="Proteomes" id="UP000269323"/>
    </source>
</evidence>
<evidence type="ECO:0000256" key="1">
    <source>
        <dbReference type="SAM" id="MobiDB-lite"/>
    </source>
</evidence>
<sequence>MAKKEAQTQTVTIGGTVYPVRFDYGSLIAFCDEVGATIDTMQQALAALPLNRMSLVVWAGIVDWTYETDDDETGTPSMTPARVSRLLKGETIEDAQAILAKCLDAFTASMAPKRKEPAEGDTASPPATPAMTSPGSTDS</sequence>
<protein>
    <submittedName>
        <fullName evidence="2">Uncharacterized protein</fullName>
    </submittedName>
</protein>
<evidence type="ECO:0000313" key="2">
    <source>
        <dbReference type="EMBL" id="AYD87665.1"/>
    </source>
</evidence>
<dbReference type="EMBL" id="MH884648">
    <property type="protein sequence ID" value="AYD87665.1"/>
    <property type="molecule type" value="Genomic_DNA"/>
</dbReference>
<organism evidence="2 3">
    <name type="scientific">Caulobacter phage Kronos</name>
    <dbReference type="NCBI Taxonomy" id="2340873"/>
    <lineage>
        <taxon>Viruses</taxon>
        <taxon>Duplodnaviria</taxon>
        <taxon>Heunggongvirae</taxon>
        <taxon>Uroviricota</taxon>
        <taxon>Caudoviricetes</taxon>
        <taxon>Caudoviricetes incertae sedis</taxon>
        <taxon>Kronosvirus</taxon>
        <taxon>Kronosvirus pelion</taxon>
    </lineage>
</organism>
<keyword evidence="3" id="KW-1185">Reference proteome</keyword>
<reference evidence="2 3" key="1">
    <citation type="submission" date="2018-08" db="EMBL/GenBank/DDBJ databases">
        <title>The isolation and characterization of a novel rhizosphere caulophage that is similar to lambdoid phages.</title>
        <authorList>
            <person name="Berrios L."/>
            <person name="Ely B."/>
        </authorList>
    </citation>
    <scope>NUCLEOTIDE SEQUENCE [LARGE SCALE GENOMIC DNA]</scope>
</reference>